<dbReference type="Proteomes" id="UP000070578">
    <property type="component" value="Unassembled WGS sequence"/>
</dbReference>
<dbReference type="InterPro" id="IPR007367">
    <property type="entry name" value="DUF433"/>
</dbReference>
<evidence type="ECO:0000313" key="1">
    <source>
        <dbReference type="EMBL" id="KXS33493.1"/>
    </source>
</evidence>
<proteinExistence type="predicted"/>
<gene>
    <name evidence="1" type="ORF">AWT59_0374</name>
</gene>
<dbReference type="InterPro" id="IPR036388">
    <property type="entry name" value="WH-like_DNA-bd_sf"/>
</dbReference>
<protein>
    <recommendedName>
        <fullName evidence="3">DUF433 domain-containing protein</fullName>
    </recommendedName>
</protein>
<dbReference type="InterPro" id="IPR009057">
    <property type="entry name" value="Homeodomain-like_sf"/>
</dbReference>
<organism evidence="1 2">
    <name type="scientific">Candidatus Gallionella acididurans</name>
    <dbReference type="NCBI Taxonomy" id="1796491"/>
    <lineage>
        <taxon>Bacteria</taxon>
        <taxon>Pseudomonadati</taxon>
        <taxon>Pseudomonadota</taxon>
        <taxon>Betaproteobacteria</taxon>
        <taxon>Nitrosomonadales</taxon>
        <taxon>Gallionellaceae</taxon>
        <taxon>Gallionella</taxon>
    </lineage>
</organism>
<dbReference type="PATRIC" id="fig|1796491.3.peg.408"/>
<dbReference type="Gene3D" id="1.10.10.10">
    <property type="entry name" value="Winged helix-like DNA-binding domain superfamily/Winged helix DNA-binding domain"/>
    <property type="match status" value="1"/>
</dbReference>
<reference evidence="1 2" key="1">
    <citation type="submission" date="2016-02" db="EMBL/GenBank/DDBJ databases">
        <authorList>
            <person name="Wen L."/>
            <person name="He K."/>
            <person name="Yang H."/>
        </authorList>
    </citation>
    <scope>NUCLEOTIDE SEQUENCE [LARGE SCALE GENOMIC DNA]</scope>
    <source>
        <strain evidence="1">ShG14-8</strain>
    </source>
</reference>
<dbReference type="SUPFAM" id="SSF46689">
    <property type="entry name" value="Homeodomain-like"/>
    <property type="match status" value="1"/>
</dbReference>
<evidence type="ECO:0008006" key="3">
    <source>
        <dbReference type="Google" id="ProtNLM"/>
    </source>
</evidence>
<sequence>MRVKDVLEMLASGITKEDILRDFPYLEADDISASLEYAAKQVDHPILQAA</sequence>
<accession>A0A139BX48</accession>
<dbReference type="EMBL" id="LSLI01000005">
    <property type="protein sequence ID" value="KXS33493.1"/>
    <property type="molecule type" value="Genomic_DNA"/>
</dbReference>
<dbReference type="AlphaFoldDB" id="A0A139BX48"/>
<evidence type="ECO:0000313" key="2">
    <source>
        <dbReference type="Proteomes" id="UP000070578"/>
    </source>
</evidence>
<comment type="caution">
    <text evidence="1">The sequence shown here is derived from an EMBL/GenBank/DDBJ whole genome shotgun (WGS) entry which is preliminary data.</text>
</comment>
<reference evidence="1 2" key="2">
    <citation type="submission" date="2016-03" db="EMBL/GenBank/DDBJ databases">
        <title>New uncultured bacterium of the family Gallionellaceae from acid mine drainage: description and reconstruction of genome based on metagenomic analysis of microbial community.</title>
        <authorList>
            <person name="Kadnikov V."/>
            <person name="Ivasenko D."/>
            <person name="Beletsky A."/>
            <person name="Mardanov A."/>
            <person name="Danilova E."/>
            <person name="Pimenov N."/>
            <person name="Karnachuk O."/>
            <person name="Ravin N."/>
        </authorList>
    </citation>
    <scope>NUCLEOTIDE SEQUENCE [LARGE SCALE GENOMIC DNA]</scope>
    <source>
        <strain evidence="1">ShG14-8</strain>
    </source>
</reference>
<name>A0A139BX48_9PROT</name>
<dbReference type="Pfam" id="PF04255">
    <property type="entry name" value="DUF433"/>
    <property type="match status" value="1"/>
</dbReference>